<dbReference type="EMBL" id="WIVV01000017">
    <property type="protein sequence ID" value="MQU42063.1"/>
    <property type="molecule type" value="Genomic_DNA"/>
</dbReference>
<dbReference type="Proteomes" id="UP000466863">
    <property type="component" value="Unassembled WGS sequence"/>
</dbReference>
<name>A0A6I1WND1_9PSED</name>
<organism evidence="2 4">
    <name type="scientific">Pseudomonas helleri</name>
    <dbReference type="NCBI Taxonomy" id="1608996"/>
    <lineage>
        <taxon>Bacteria</taxon>
        <taxon>Pseudomonadati</taxon>
        <taxon>Pseudomonadota</taxon>
        <taxon>Gammaproteobacteria</taxon>
        <taxon>Pseudomonadales</taxon>
        <taxon>Pseudomonadaceae</taxon>
        <taxon>Pseudomonas</taxon>
    </lineage>
</organism>
<accession>A0A6I1WND1</accession>
<protein>
    <submittedName>
        <fullName evidence="2">Uncharacterized protein</fullName>
    </submittedName>
</protein>
<dbReference type="EMBL" id="WIWF01000021">
    <property type="protein sequence ID" value="MQT74205.1"/>
    <property type="molecule type" value="Genomic_DNA"/>
</dbReference>
<dbReference type="Proteomes" id="UP000447574">
    <property type="component" value="Unassembled WGS sequence"/>
</dbReference>
<evidence type="ECO:0000313" key="1">
    <source>
        <dbReference type="EMBL" id="MQT74205.1"/>
    </source>
</evidence>
<gene>
    <name evidence="2" type="ORF">GHO28_05990</name>
    <name evidence="1" type="ORF">GHO37_07795</name>
</gene>
<dbReference type="AlphaFoldDB" id="A0A6I1WND1"/>
<sequence>MTFKAFVLPGVRAFTSSMRVKLAREPGTARSARTPFSSPIFGAKPAHHQVHWRVSPATGQLEQRWSMADLQEPQSRAWR</sequence>
<evidence type="ECO:0000313" key="3">
    <source>
        <dbReference type="Proteomes" id="UP000447574"/>
    </source>
</evidence>
<comment type="caution">
    <text evidence="2">The sequence shown here is derived from an EMBL/GenBank/DDBJ whole genome shotgun (WGS) entry which is preliminary data.</text>
</comment>
<evidence type="ECO:0000313" key="2">
    <source>
        <dbReference type="EMBL" id="MQU42063.1"/>
    </source>
</evidence>
<proteinExistence type="predicted"/>
<dbReference type="RefSeq" id="WP_153355654.1">
    <property type="nucleotide sequence ID" value="NZ_JBQQFY010000065.1"/>
</dbReference>
<evidence type="ECO:0000313" key="4">
    <source>
        <dbReference type="Proteomes" id="UP000466863"/>
    </source>
</evidence>
<reference evidence="3 4" key="1">
    <citation type="submission" date="2019-10" db="EMBL/GenBank/DDBJ databases">
        <title>Evaluation of single-gene subtyping targets for Pseudomonas.</title>
        <authorList>
            <person name="Reichler S.J."/>
            <person name="Orsi R.H."/>
            <person name="Wiedmann M."/>
            <person name="Martin N.H."/>
            <person name="Murphy S.I."/>
        </authorList>
    </citation>
    <scope>NUCLEOTIDE SEQUENCE [LARGE SCALE GENOMIC DNA]</scope>
    <source>
        <strain evidence="2 4">FSL R10-1876</strain>
        <strain evidence="1 3">FSL R10-2932</strain>
    </source>
</reference>